<reference evidence="1" key="2">
    <citation type="journal article" date="2023" name="Int. J. Mol. Sci.">
        <title>De Novo Assembly and Annotation of 11 Diverse Shrub Willow (Salix) Genomes Reveals Novel Gene Organization in Sex-Linked Regions.</title>
        <authorList>
            <person name="Hyden B."/>
            <person name="Feng K."/>
            <person name="Yates T.B."/>
            <person name="Jawdy S."/>
            <person name="Cereghino C."/>
            <person name="Smart L.B."/>
            <person name="Muchero W."/>
        </authorList>
    </citation>
    <scope>NUCLEOTIDE SEQUENCE [LARGE SCALE GENOMIC DNA]</scope>
    <source>
        <tissue evidence="1">Shoot tip</tissue>
    </source>
</reference>
<sequence length="155" mass="17405">MIESLKTLRKTGRSRIEKEFSLHDSEVPDILLTEIFLGLVSKRWLYLISDPFFARSNAARIKVIAHDPPILLPTSFNPMGFSELSSLSLLPVETEDSVLCLCILASSNGLVLCGRIENPLTYSACNPLAKQHVIPPKPPIFSDAMNAEFWYYLPR</sequence>
<gene>
    <name evidence="1" type="ORF">OIU85_010475</name>
</gene>
<dbReference type="OrthoDB" id="1433187at2759"/>
<evidence type="ECO:0008006" key="3">
    <source>
        <dbReference type="Google" id="ProtNLM"/>
    </source>
</evidence>
<dbReference type="AlphaFoldDB" id="A0A9Q0SGV6"/>
<evidence type="ECO:0000313" key="2">
    <source>
        <dbReference type="Proteomes" id="UP001151529"/>
    </source>
</evidence>
<reference evidence="1" key="1">
    <citation type="submission" date="2022-11" db="EMBL/GenBank/DDBJ databases">
        <authorList>
            <person name="Hyden B.L."/>
            <person name="Feng K."/>
            <person name="Yates T."/>
            <person name="Jawdy S."/>
            <person name="Smart L.B."/>
            <person name="Muchero W."/>
        </authorList>
    </citation>
    <scope>NUCLEOTIDE SEQUENCE</scope>
    <source>
        <tissue evidence="1">Shoot tip</tissue>
    </source>
</reference>
<organism evidence="1 2">
    <name type="scientific">Salix viminalis</name>
    <name type="common">Common osier</name>
    <name type="synonym">Basket willow</name>
    <dbReference type="NCBI Taxonomy" id="40686"/>
    <lineage>
        <taxon>Eukaryota</taxon>
        <taxon>Viridiplantae</taxon>
        <taxon>Streptophyta</taxon>
        <taxon>Embryophyta</taxon>
        <taxon>Tracheophyta</taxon>
        <taxon>Spermatophyta</taxon>
        <taxon>Magnoliopsida</taxon>
        <taxon>eudicotyledons</taxon>
        <taxon>Gunneridae</taxon>
        <taxon>Pentapetalae</taxon>
        <taxon>rosids</taxon>
        <taxon>fabids</taxon>
        <taxon>Malpighiales</taxon>
        <taxon>Salicaceae</taxon>
        <taxon>Saliceae</taxon>
        <taxon>Salix</taxon>
    </lineage>
</organism>
<protein>
    <recommendedName>
        <fullName evidence="3">F-box domain-containing protein</fullName>
    </recommendedName>
</protein>
<evidence type="ECO:0000313" key="1">
    <source>
        <dbReference type="EMBL" id="KAJ6677314.1"/>
    </source>
</evidence>
<dbReference type="Proteomes" id="UP001151529">
    <property type="component" value="Chromosome 15Z"/>
</dbReference>
<accession>A0A9Q0SGV6</accession>
<dbReference type="EMBL" id="JAPFFL010000015">
    <property type="protein sequence ID" value="KAJ6677314.1"/>
    <property type="molecule type" value="Genomic_DNA"/>
</dbReference>
<proteinExistence type="predicted"/>
<keyword evidence="2" id="KW-1185">Reference proteome</keyword>
<comment type="caution">
    <text evidence="1">The sequence shown here is derived from an EMBL/GenBank/DDBJ whole genome shotgun (WGS) entry which is preliminary data.</text>
</comment>
<name>A0A9Q0SGV6_SALVM</name>